<dbReference type="PRINTS" id="PR00421">
    <property type="entry name" value="THIOREDOXIN"/>
</dbReference>
<reference evidence="3" key="1">
    <citation type="submission" date="2016-10" db="EMBL/GenBank/DDBJ databases">
        <authorList>
            <person name="de Groot N.N."/>
        </authorList>
    </citation>
    <scope>NUCLEOTIDE SEQUENCE</scope>
</reference>
<dbReference type="AlphaFoldDB" id="A0A1W1CPF6"/>
<gene>
    <name evidence="3" type="ORF">MNB_SM-4-719</name>
</gene>
<evidence type="ECO:0000313" key="3">
    <source>
        <dbReference type="EMBL" id="SFV67577.1"/>
    </source>
</evidence>
<dbReference type="PANTHER" id="PTHR45663">
    <property type="entry name" value="GEO12009P1"/>
    <property type="match status" value="1"/>
</dbReference>
<dbReference type="EMBL" id="FPHF01000097">
    <property type="protein sequence ID" value="SFV67577.1"/>
    <property type="molecule type" value="Genomic_DNA"/>
</dbReference>
<dbReference type="CDD" id="cd02947">
    <property type="entry name" value="TRX_family"/>
    <property type="match status" value="1"/>
</dbReference>
<dbReference type="SUPFAM" id="SSF52833">
    <property type="entry name" value="Thioredoxin-like"/>
    <property type="match status" value="1"/>
</dbReference>
<dbReference type="Pfam" id="PF00085">
    <property type="entry name" value="Thioredoxin"/>
    <property type="match status" value="1"/>
</dbReference>
<dbReference type="GO" id="GO:0015035">
    <property type="term" value="F:protein-disulfide reductase activity"/>
    <property type="evidence" value="ECO:0007669"/>
    <property type="project" value="TreeGrafter"/>
</dbReference>
<name>A0A1W1CPF6_9ZZZZ</name>
<dbReference type="InterPro" id="IPR013766">
    <property type="entry name" value="Thioredoxin_domain"/>
</dbReference>
<dbReference type="PANTHER" id="PTHR45663:SF40">
    <property type="entry name" value="THIOREDOXIN 2"/>
    <property type="match status" value="1"/>
</dbReference>
<accession>A0A1W1CPF6</accession>
<dbReference type="GO" id="GO:0005829">
    <property type="term" value="C:cytosol"/>
    <property type="evidence" value="ECO:0007669"/>
    <property type="project" value="TreeGrafter"/>
</dbReference>
<sequence length="120" mass="13778">MAYIDLTTKIFNEVLDNNEIVIIDFWAEWCGPCQKFAPIFEKSSEYYSDVVFAKIDTEDQSVIAKHYGVISVPTVMIMRDGIIAINHEGTLTEGDIYDLITHVRCLDMDKVHEDLDNNEE</sequence>
<dbReference type="Gene3D" id="3.40.30.10">
    <property type="entry name" value="Glutaredoxin"/>
    <property type="match status" value="1"/>
</dbReference>
<protein>
    <submittedName>
        <fullName evidence="3">Thioredoxin</fullName>
    </submittedName>
</protein>
<evidence type="ECO:0000259" key="2">
    <source>
        <dbReference type="PROSITE" id="PS51352"/>
    </source>
</evidence>
<dbReference type="InterPro" id="IPR017937">
    <property type="entry name" value="Thioredoxin_CS"/>
</dbReference>
<dbReference type="InterPro" id="IPR036249">
    <property type="entry name" value="Thioredoxin-like_sf"/>
</dbReference>
<organism evidence="3">
    <name type="scientific">hydrothermal vent metagenome</name>
    <dbReference type="NCBI Taxonomy" id="652676"/>
    <lineage>
        <taxon>unclassified sequences</taxon>
        <taxon>metagenomes</taxon>
        <taxon>ecological metagenomes</taxon>
    </lineage>
</organism>
<keyword evidence="1" id="KW-1015">Disulfide bond</keyword>
<dbReference type="PROSITE" id="PS00194">
    <property type="entry name" value="THIOREDOXIN_1"/>
    <property type="match status" value="1"/>
</dbReference>
<evidence type="ECO:0000256" key="1">
    <source>
        <dbReference type="ARBA" id="ARBA00023157"/>
    </source>
</evidence>
<dbReference type="PROSITE" id="PS51352">
    <property type="entry name" value="THIOREDOXIN_2"/>
    <property type="match status" value="1"/>
</dbReference>
<feature type="domain" description="Thioredoxin" evidence="2">
    <location>
        <begin position="1"/>
        <end position="105"/>
    </location>
</feature>
<proteinExistence type="predicted"/>